<feature type="coiled-coil region" evidence="1">
    <location>
        <begin position="141"/>
        <end position="168"/>
    </location>
</feature>
<keyword evidence="1" id="KW-0175">Coiled coil</keyword>
<feature type="region of interest" description="Disordered" evidence="2">
    <location>
        <begin position="65"/>
        <end position="101"/>
    </location>
</feature>
<name>A0A6G0XN45_9STRA</name>
<dbReference type="Proteomes" id="UP000481153">
    <property type="component" value="Unassembled WGS sequence"/>
</dbReference>
<comment type="caution">
    <text evidence="3">The sequence shown here is derived from an EMBL/GenBank/DDBJ whole genome shotgun (WGS) entry which is preliminary data.</text>
</comment>
<evidence type="ECO:0000313" key="4">
    <source>
        <dbReference type="Proteomes" id="UP000481153"/>
    </source>
</evidence>
<keyword evidence="4" id="KW-1185">Reference proteome</keyword>
<sequence length="171" mass="18807">MVEVQAESKQTGNEFSHLMPAHYDLMLEYWGNRVGYRRDSLMTTEVAIEDGENGNDGIMQEFDEVSSGSDLDASGDMKGKKDADGHHDLKRRGFTETRESKRIAKAHTQADAIESGLFAIKDGLVSLGQSVGSKTDNEANNATLNQVLEAIQEQSAAMQAQAKIFERLLLV</sequence>
<accession>A0A6G0XN45</accession>
<proteinExistence type="predicted"/>
<protein>
    <submittedName>
        <fullName evidence="3">Uncharacterized protein</fullName>
    </submittedName>
</protein>
<dbReference type="VEuPathDB" id="FungiDB:AeMF1_020859"/>
<organism evidence="3 4">
    <name type="scientific">Aphanomyces euteiches</name>
    <dbReference type="NCBI Taxonomy" id="100861"/>
    <lineage>
        <taxon>Eukaryota</taxon>
        <taxon>Sar</taxon>
        <taxon>Stramenopiles</taxon>
        <taxon>Oomycota</taxon>
        <taxon>Saprolegniomycetes</taxon>
        <taxon>Saprolegniales</taxon>
        <taxon>Verrucalvaceae</taxon>
        <taxon>Aphanomyces</taxon>
    </lineage>
</organism>
<dbReference type="EMBL" id="VJMJ01000036">
    <property type="protein sequence ID" value="KAF0741721.1"/>
    <property type="molecule type" value="Genomic_DNA"/>
</dbReference>
<evidence type="ECO:0000256" key="2">
    <source>
        <dbReference type="SAM" id="MobiDB-lite"/>
    </source>
</evidence>
<gene>
    <name evidence="3" type="ORF">Ae201684_003386</name>
</gene>
<feature type="compositionally biased region" description="Basic and acidic residues" evidence="2">
    <location>
        <begin position="75"/>
        <end position="101"/>
    </location>
</feature>
<evidence type="ECO:0000256" key="1">
    <source>
        <dbReference type="SAM" id="Coils"/>
    </source>
</evidence>
<evidence type="ECO:0000313" key="3">
    <source>
        <dbReference type="EMBL" id="KAF0741721.1"/>
    </source>
</evidence>
<dbReference type="AlphaFoldDB" id="A0A6G0XN45"/>
<reference evidence="3 4" key="1">
    <citation type="submission" date="2019-07" db="EMBL/GenBank/DDBJ databases">
        <title>Genomics analysis of Aphanomyces spp. identifies a new class of oomycete effector associated with host adaptation.</title>
        <authorList>
            <person name="Gaulin E."/>
        </authorList>
    </citation>
    <scope>NUCLEOTIDE SEQUENCE [LARGE SCALE GENOMIC DNA]</scope>
    <source>
        <strain evidence="3 4">ATCC 201684</strain>
    </source>
</reference>